<organism evidence="2 3">
    <name type="scientific">Neoarthrinium moseri</name>
    <dbReference type="NCBI Taxonomy" id="1658444"/>
    <lineage>
        <taxon>Eukaryota</taxon>
        <taxon>Fungi</taxon>
        <taxon>Dikarya</taxon>
        <taxon>Ascomycota</taxon>
        <taxon>Pezizomycotina</taxon>
        <taxon>Sordariomycetes</taxon>
        <taxon>Xylariomycetidae</taxon>
        <taxon>Amphisphaeriales</taxon>
        <taxon>Apiosporaceae</taxon>
        <taxon>Neoarthrinium</taxon>
    </lineage>
</organism>
<dbReference type="SUPFAM" id="SSF75011">
    <property type="entry name" value="3-carboxy-cis,cis-mucoante lactonizing enzyme"/>
    <property type="match status" value="1"/>
</dbReference>
<proteinExistence type="predicted"/>
<evidence type="ECO:0008006" key="4">
    <source>
        <dbReference type="Google" id="ProtNLM"/>
    </source>
</evidence>
<dbReference type="AlphaFoldDB" id="A0A9Q0APQ3"/>
<dbReference type="Proteomes" id="UP000829685">
    <property type="component" value="Unassembled WGS sequence"/>
</dbReference>
<protein>
    <recommendedName>
        <fullName evidence="4">3-carboxymuconate cyclase</fullName>
    </recommendedName>
</protein>
<comment type="caution">
    <text evidence="2">The sequence shown here is derived from an EMBL/GenBank/DDBJ whole genome shotgun (WGS) entry which is preliminary data.</text>
</comment>
<feature type="chain" id="PRO_5040514443" description="3-carboxymuconate cyclase" evidence="1">
    <location>
        <begin position="18"/>
        <end position="387"/>
    </location>
</feature>
<gene>
    <name evidence="2" type="ORF">JX265_002870</name>
</gene>
<dbReference type="InterPro" id="IPR015943">
    <property type="entry name" value="WD40/YVTN_repeat-like_dom_sf"/>
</dbReference>
<evidence type="ECO:0000313" key="2">
    <source>
        <dbReference type="EMBL" id="KAI1878693.1"/>
    </source>
</evidence>
<evidence type="ECO:0000313" key="3">
    <source>
        <dbReference type="Proteomes" id="UP000829685"/>
    </source>
</evidence>
<dbReference type="EMBL" id="JAFIMR010000005">
    <property type="protein sequence ID" value="KAI1878693.1"/>
    <property type="molecule type" value="Genomic_DNA"/>
</dbReference>
<dbReference type="Gene3D" id="2.130.10.10">
    <property type="entry name" value="YVTN repeat-like/Quinoprotein amine dehydrogenase"/>
    <property type="match status" value="1"/>
</dbReference>
<keyword evidence="1" id="KW-0732">Signal</keyword>
<accession>A0A9Q0APQ3</accession>
<reference evidence="2" key="1">
    <citation type="submission" date="2021-03" db="EMBL/GenBank/DDBJ databases">
        <title>Revisited historic fungal species revealed as producer of novel bioactive compounds through whole genome sequencing and comparative genomics.</title>
        <authorList>
            <person name="Vignolle G.A."/>
            <person name="Hochenegger N."/>
            <person name="Mach R.L."/>
            <person name="Mach-Aigner A.R."/>
            <person name="Javad Rahimi M."/>
            <person name="Salim K.A."/>
            <person name="Chan C.M."/>
            <person name="Lim L.B.L."/>
            <person name="Cai F."/>
            <person name="Druzhinina I.S."/>
            <person name="U'Ren J.M."/>
            <person name="Derntl C."/>
        </authorList>
    </citation>
    <scope>NUCLEOTIDE SEQUENCE</scope>
    <source>
        <strain evidence="2">TUCIM 5799</strain>
    </source>
</reference>
<keyword evidence="3" id="KW-1185">Reference proteome</keyword>
<feature type="signal peptide" evidence="1">
    <location>
        <begin position="1"/>
        <end position="17"/>
    </location>
</feature>
<evidence type="ECO:0000256" key="1">
    <source>
        <dbReference type="SAM" id="SignalP"/>
    </source>
</evidence>
<name>A0A9Q0APQ3_9PEZI</name>
<sequence>MRASGIYLLSLSSLVLGAAVRRSSSNGTGGALYLLENNPAGANIVSLGINSDGTLGAPVRTSTGGTGLVGTGNQGPVQVDSLFSQDAVHVAGEHLFTVNAGSSSIAYFHIPPNDPTHPVLVGEPASTRGDVPNSVAYSPKHKLVCATNTGPRAGVSCFSITENGLTPSGAFMPLPLNQTSPPTGPPNTFSDIVFNPAQTTLFVTLKGDGVNPGSIFAFPVSGAGVVSPKPRVSRPAELLTDFAMSFINDTHAFVADPAYGGSFVRVGCGLDVSVTRKVTIPGQVAACWSRYDARRDEVLVFDAGVSDITAVAAQSGEIARNITGVAEAMGQFDAVLRGDRLYVLENAPGIGVYALAGANGTSILQNFDLSAFGKRQFFQGLAIYPSA</sequence>